<dbReference type="PANTHER" id="PTHR43790:SF9">
    <property type="entry name" value="GALACTOFURANOSE TRANSPORTER ATP-BINDING PROTEIN YTFR"/>
    <property type="match status" value="1"/>
</dbReference>
<dbReference type="InterPro" id="IPR003439">
    <property type="entry name" value="ABC_transporter-like_ATP-bd"/>
</dbReference>
<gene>
    <name evidence="11" type="primary">araG</name>
    <name evidence="11" type="ORF">Pan241w_57450</name>
</gene>
<dbReference type="PANTHER" id="PTHR43790">
    <property type="entry name" value="CARBOHYDRATE TRANSPORT ATP-BINDING PROTEIN MG119-RELATED"/>
    <property type="match status" value="1"/>
</dbReference>
<dbReference type="OrthoDB" id="9771863at2"/>
<evidence type="ECO:0000256" key="4">
    <source>
        <dbReference type="ARBA" id="ARBA00022597"/>
    </source>
</evidence>
<dbReference type="FunFam" id="3.40.50.300:FF:000127">
    <property type="entry name" value="Ribose import ATP-binding protein RbsA"/>
    <property type="match status" value="1"/>
</dbReference>
<comment type="subcellular location">
    <subcellularLocation>
        <location evidence="1">Cell membrane</location>
        <topology evidence="1">Peripheral membrane protein</topology>
    </subcellularLocation>
</comment>
<keyword evidence="5" id="KW-0677">Repeat</keyword>
<keyword evidence="8" id="KW-1278">Translocase</keyword>
<evidence type="ECO:0000313" key="12">
    <source>
        <dbReference type="Proteomes" id="UP000317171"/>
    </source>
</evidence>
<keyword evidence="2" id="KW-0813">Transport</keyword>
<organism evidence="11 12">
    <name type="scientific">Gimesia alba</name>
    <dbReference type="NCBI Taxonomy" id="2527973"/>
    <lineage>
        <taxon>Bacteria</taxon>
        <taxon>Pseudomonadati</taxon>
        <taxon>Planctomycetota</taxon>
        <taxon>Planctomycetia</taxon>
        <taxon>Planctomycetales</taxon>
        <taxon>Planctomycetaceae</taxon>
        <taxon>Gimesia</taxon>
    </lineage>
</organism>
<dbReference type="PROSITE" id="PS00211">
    <property type="entry name" value="ABC_TRANSPORTER_1"/>
    <property type="match status" value="1"/>
</dbReference>
<evidence type="ECO:0000256" key="6">
    <source>
        <dbReference type="ARBA" id="ARBA00022741"/>
    </source>
</evidence>
<evidence type="ECO:0000256" key="3">
    <source>
        <dbReference type="ARBA" id="ARBA00022475"/>
    </source>
</evidence>
<evidence type="ECO:0000256" key="1">
    <source>
        <dbReference type="ARBA" id="ARBA00004202"/>
    </source>
</evidence>
<evidence type="ECO:0000256" key="8">
    <source>
        <dbReference type="ARBA" id="ARBA00022967"/>
    </source>
</evidence>
<evidence type="ECO:0000256" key="9">
    <source>
        <dbReference type="ARBA" id="ARBA00023136"/>
    </source>
</evidence>
<evidence type="ECO:0000256" key="5">
    <source>
        <dbReference type="ARBA" id="ARBA00022737"/>
    </source>
</evidence>
<dbReference type="InterPro" id="IPR050107">
    <property type="entry name" value="ABC_carbohydrate_import_ATPase"/>
</dbReference>
<feature type="domain" description="ABC transporter" evidence="10">
    <location>
        <begin position="256"/>
        <end position="499"/>
    </location>
</feature>
<sequence>MSAKSVPLLRLQRITKRFGAVIALDEISFDLEAGEIHTLLGENGAGKSTLIKILGGIYQPDQGKIWLDQNQIKLRNVADADRQKIRLIHQELSLAPNLSVAENIFLGREPVSLGILSRSQMNRQAEELIKQLDLSEISDVSALVSDLSTAQQQLVEIARALSQEARILILDEPTSSLSEVEVDALFKTLRHLREQGVGIIYISHRMEEITRLSDRITVLRDGKSVGTAKTEEVDTGTLIQWMVGRDIKEHFPRPPYRPGEVALKVSELSNPLVQNISFEVRYGEVLGLSGLVGAGRTELARALFGIDRIQSGTIQIDGKPTQIRSPRDALQQGLVLVPEDRKRQGLINEQTVAFNITLPWLKDWIKGCVFHYEVRNAIVERAVSRFGVRLSDAEQPVRDLSGGNQQKVLVGRWMEQPPKILILDEPTRGIDVGAREDMYRIIGELVEQGMALILISSDLDEVLNISHKVGTFREGRLTGIYEAQKVSAEQIMQQLTGGATSESR</sequence>
<feature type="domain" description="ABC transporter" evidence="10">
    <location>
        <begin position="9"/>
        <end position="246"/>
    </location>
</feature>
<dbReference type="InterPro" id="IPR003593">
    <property type="entry name" value="AAA+_ATPase"/>
</dbReference>
<dbReference type="InterPro" id="IPR027417">
    <property type="entry name" value="P-loop_NTPase"/>
</dbReference>
<dbReference type="EC" id="3.6.3.17" evidence="11"/>
<dbReference type="RefSeq" id="WP_145222457.1">
    <property type="nucleotide sequence ID" value="NZ_CP036269.1"/>
</dbReference>
<dbReference type="AlphaFoldDB" id="A0A517RP24"/>
<dbReference type="Gene3D" id="3.40.50.300">
    <property type="entry name" value="P-loop containing nucleotide triphosphate hydrolases"/>
    <property type="match status" value="2"/>
</dbReference>
<dbReference type="SUPFAM" id="SSF52540">
    <property type="entry name" value="P-loop containing nucleoside triphosphate hydrolases"/>
    <property type="match status" value="2"/>
</dbReference>
<dbReference type="PROSITE" id="PS50893">
    <property type="entry name" value="ABC_TRANSPORTER_2"/>
    <property type="match status" value="2"/>
</dbReference>
<reference evidence="11 12" key="1">
    <citation type="submission" date="2019-02" db="EMBL/GenBank/DDBJ databases">
        <title>Deep-cultivation of Planctomycetes and their phenomic and genomic characterization uncovers novel biology.</title>
        <authorList>
            <person name="Wiegand S."/>
            <person name="Jogler M."/>
            <person name="Boedeker C."/>
            <person name="Pinto D."/>
            <person name="Vollmers J."/>
            <person name="Rivas-Marin E."/>
            <person name="Kohn T."/>
            <person name="Peeters S.H."/>
            <person name="Heuer A."/>
            <person name="Rast P."/>
            <person name="Oberbeckmann S."/>
            <person name="Bunk B."/>
            <person name="Jeske O."/>
            <person name="Meyerdierks A."/>
            <person name="Storesund J.E."/>
            <person name="Kallscheuer N."/>
            <person name="Luecker S."/>
            <person name="Lage O.M."/>
            <person name="Pohl T."/>
            <person name="Merkel B.J."/>
            <person name="Hornburger P."/>
            <person name="Mueller R.-W."/>
            <person name="Bruemmer F."/>
            <person name="Labrenz M."/>
            <person name="Spormann A.M."/>
            <person name="Op den Camp H."/>
            <person name="Overmann J."/>
            <person name="Amann R."/>
            <person name="Jetten M.S.M."/>
            <person name="Mascher T."/>
            <person name="Medema M.H."/>
            <person name="Devos D.P."/>
            <person name="Kaster A.-K."/>
            <person name="Ovreas L."/>
            <person name="Rohde M."/>
            <person name="Galperin M.Y."/>
            <person name="Jogler C."/>
        </authorList>
    </citation>
    <scope>NUCLEOTIDE SEQUENCE [LARGE SCALE GENOMIC DNA]</scope>
    <source>
        <strain evidence="11 12">Pan241w</strain>
    </source>
</reference>
<keyword evidence="3" id="KW-1003">Cell membrane</keyword>
<evidence type="ECO:0000313" key="11">
    <source>
        <dbReference type="EMBL" id="QDT45619.1"/>
    </source>
</evidence>
<keyword evidence="6" id="KW-0547">Nucleotide-binding</keyword>
<dbReference type="GO" id="GO:0005886">
    <property type="term" value="C:plasma membrane"/>
    <property type="evidence" value="ECO:0007669"/>
    <property type="project" value="UniProtKB-SubCell"/>
</dbReference>
<protein>
    <submittedName>
        <fullName evidence="11">Arabinose import ATP-binding protein AraG</fullName>
        <ecNumber evidence="11">3.6.3.17</ecNumber>
    </submittedName>
</protein>
<keyword evidence="9" id="KW-0472">Membrane</keyword>
<proteinExistence type="predicted"/>
<dbReference type="CDD" id="cd03215">
    <property type="entry name" value="ABC_Carb_Monos_II"/>
    <property type="match status" value="1"/>
</dbReference>
<keyword evidence="11" id="KW-0378">Hydrolase</keyword>
<dbReference type="KEGG" id="gaz:Pan241w_57450"/>
<keyword evidence="7 11" id="KW-0067">ATP-binding</keyword>
<evidence type="ECO:0000256" key="7">
    <source>
        <dbReference type="ARBA" id="ARBA00022840"/>
    </source>
</evidence>
<name>A0A517RP24_9PLAN</name>
<dbReference type="CDD" id="cd03216">
    <property type="entry name" value="ABC_Carb_Monos_I"/>
    <property type="match status" value="1"/>
</dbReference>
<keyword evidence="12" id="KW-1185">Reference proteome</keyword>
<evidence type="ECO:0000259" key="10">
    <source>
        <dbReference type="PROSITE" id="PS50893"/>
    </source>
</evidence>
<dbReference type="GO" id="GO:0016887">
    <property type="term" value="F:ATP hydrolysis activity"/>
    <property type="evidence" value="ECO:0007669"/>
    <property type="project" value="InterPro"/>
</dbReference>
<dbReference type="InterPro" id="IPR017871">
    <property type="entry name" value="ABC_transporter-like_CS"/>
</dbReference>
<dbReference type="SMART" id="SM00382">
    <property type="entry name" value="AAA"/>
    <property type="match status" value="2"/>
</dbReference>
<dbReference type="EMBL" id="CP036269">
    <property type="protein sequence ID" value="QDT45619.1"/>
    <property type="molecule type" value="Genomic_DNA"/>
</dbReference>
<accession>A0A517RP24</accession>
<keyword evidence="4" id="KW-0762">Sugar transport</keyword>
<evidence type="ECO:0000256" key="2">
    <source>
        <dbReference type="ARBA" id="ARBA00022448"/>
    </source>
</evidence>
<dbReference type="Pfam" id="PF00005">
    <property type="entry name" value="ABC_tran"/>
    <property type="match status" value="2"/>
</dbReference>
<dbReference type="Proteomes" id="UP000317171">
    <property type="component" value="Chromosome"/>
</dbReference>
<dbReference type="GO" id="GO:0005524">
    <property type="term" value="F:ATP binding"/>
    <property type="evidence" value="ECO:0007669"/>
    <property type="project" value="UniProtKB-KW"/>
</dbReference>